<dbReference type="PANTHER" id="PTHR43652:SF6">
    <property type="entry name" value="ARGININE REPRESSOR"/>
    <property type="match status" value="1"/>
</dbReference>
<keyword evidence="4 6" id="KW-1133">Transmembrane helix</keyword>
<feature type="transmembrane region" description="Helical" evidence="6">
    <location>
        <begin position="12"/>
        <end position="31"/>
    </location>
</feature>
<dbReference type="PANTHER" id="PTHR43652">
    <property type="entry name" value="BASIC AMINO ACID ANTIPORTER YFCC-RELATED"/>
    <property type="match status" value="1"/>
</dbReference>
<organism evidence="7 8">
    <name type="scientific">Vagococcus fessus</name>
    <dbReference type="NCBI Taxonomy" id="120370"/>
    <lineage>
        <taxon>Bacteria</taxon>
        <taxon>Bacillati</taxon>
        <taxon>Bacillota</taxon>
        <taxon>Bacilli</taxon>
        <taxon>Lactobacillales</taxon>
        <taxon>Enterococcaceae</taxon>
        <taxon>Vagococcus</taxon>
    </lineage>
</organism>
<keyword evidence="3 6" id="KW-0812">Transmembrane</keyword>
<keyword evidence="8" id="KW-1185">Reference proteome</keyword>
<feature type="transmembrane region" description="Helical" evidence="6">
    <location>
        <begin position="249"/>
        <end position="268"/>
    </location>
</feature>
<dbReference type="RefSeq" id="WP_126831000.1">
    <property type="nucleotide sequence ID" value="NZ_CBCRYB010000003.1"/>
</dbReference>
<evidence type="ECO:0000313" key="7">
    <source>
        <dbReference type="EMBL" id="RSU05113.1"/>
    </source>
</evidence>
<sequence length="515" mass="55671">MEKKKKKFSFPSAYTVILIVLLLVMGLTYFIPAGKFETIQYNDDKTFTIVPAGMTEEDAKKDAANTVPADQEFLKNKDIKIDISKFEDGSIKKPVAVPGSYKELDEKRPGLFGAVKNFLHAPIQGLAQSIEIVTFVLILGGIIGVINKTGAFNAGMNALSLRLKGKEKWLIIIISTLIAIGGTTFGLAEETVAFYPILVPIFMAAGYDALVAIATIYLGSSIGSMASTVNPFSVVIASNTAGINFTDGMGLRLVMLVVGTIMCIAYTIRYAERVRKNPSESLIFDQKEELEAHFLKETVDEKELIFDVRKKILLTVFAASFVIMVFGVKDWGWGFVEISALFLGVTFIMAAISGLDEKSFVGEFIAGASDLLGVALVIGLARGVTIIMEDAKISDTLMFWLSNGVSHMSGVVFTTVMFFVFILLGFFIPSSSGLAVLSMPVMAPLADVVGIDRAIIVDAYNWGQGIISFITPTGLVLASLAMVNISFDKWLKFVTPLMIAIGALAIILLGLGAYI</sequence>
<feature type="transmembrane region" description="Helical" evidence="6">
    <location>
        <begin position="490"/>
        <end position="514"/>
    </location>
</feature>
<feature type="transmembrane region" description="Helical" evidence="6">
    <location>
        <begin position="194"/>
        <end position="218"/>
    </location>
</feature>
<feature type="transmembrane region" description="Helical" evidence="6">
    <location>
        <begin position="334"/>
        <end position="352"/>
    </location>
</feature>
<evidence type="ECO:0000256" key="4">
    <source>
        <dbReference type="ARBA" id="ARBA00022989"/>
    </source>
</evidence>
<evidence type="ECO:0000256" key="1">
    <source>
        <dbReference type="ARBA" id="ARBA00004651"/>
    </source>
</evidence>
<evidence type="ECO:0000256" key="5">
    <source>
        <dbReference type="ARBA" id="ARBA00023136"/>
    </source>
</evidence>
<comment type="subcellular location">
    <subcellularLocation>
        <location evidence="1">Cell membrane</location>
        <topology evidence="1">Multi-pass membrane protein</topology>
    </subcellularLocation>
</comment>
<feature type="transmembrane region" description="Helical" evidence="6">
    <location>
        <begin position="462"/>
        <end position="483"/>
    </location>
</feature>
<evidence type="ECO:0000256" key="2">
    <source>
        <dbReference type="ARBA" id="ARBA00022475"/>
    </source>
</evidence>
<feature type="transmembrane region" description="Helical" evidence="6">
    <location>
        <begin position="225"/>
        <end position="243"/>
    </location>
</feature>
<feature type="transmembrane region" description="Helical" evidence="6">
    <location>
        <begin position="434"/>
        <end position="456"/>
    </location>
</feature>
<evidence type="ECO:0000313" key="8">
    <source>
        <dbReference type="Proteomes" id="UP000287101"/>
    </source>
</evidence>
<keyword evidence="2" id="KW-1003">Cell membrane</keyword>
<dbReference type="EMBL" id="NGJY01000001">
    <property type="protein sequence ID" value="RSU05113.1"/>
    <property type="molecule type" value="Genomic_DNA"/>
</dbReference>
<proteinExistence type="predicted"/>
<reference evidence="7 8" key="1">
    <citation type="submission" date="2017-05" db="EMBL/GenBank/DDBJ databases">
        <title>Vagococcus spp. assemblies.</title>
        <authorList>
            <person name="Gulvik C.A."/>
        </authorList>
    </citation>
    <scope>NUCLEOTIDE SEQUENCE [LARGE SCALE GENOMIC DNA]</scope>
    <source>
        <strain evidence="7 8">CCUG 41755</strain>
    </source>
</reference>
<dbReference type="Pfam" id="PF03606">
    <property type="entry name" value="DcuC"/>
    <property type="match status" value="1"/>
</dbReference>
<dbReference type="InterPro" id="IPR018385">
    <property type="entry name" value="C4_dicarb_anaerob_car-like"/>
</dbReference>
<feature type="transmembrane region" description="Helical" evidence="6">
    <location>
        <begin position="168"/>
        <end position="188"/>
    </location>
</feature>
<dbReference type="InterPro" id="IPR051679">
    <property type="entry name" value="DASS-Related_Transporters"/>
</dbReference>
<feature type="transmembrane region" description="Helical" evidence="6">
    <location>
        <begin position="364"/>
        <end position="388"/>
    </location>
</feature>
<evidence type="ECO:0000256" key="3">
    <source>
        <dbReference type="ARBA" id="ARBA00022692"/>
    </source>
</evidence>
<dbReference type="OrthoDB" id="255482at2"/>
<evidence type="ECO:0008006" key="9">
    <source>
        <dbReference type="Google" id="ProtNLM"/>
    </source>
</evidence>
<evidence type="ECO:0000256" key="6">
    <source>
        <dbReference type="SAM" id="Phobius"/>
    </source>
</evidence>
<feature type="transmembrane region" description="Helical" evidence="6">
    <location>
        <begin position="126"/>
        <end position="147"/>
    </location>
</feature>
<dbReference type="GO" id="GO:0005886">
    <property type="term" value="C:plasma membrane"/>
    <property type="evidence" value="ECO:0007669"/>
    <property type="project" value="UniProtKB-SubCell"/>
</dbReference>
<feature type="transmembrane region" description="Helical" evidence="6">
    <location>
        <begin position="312"/>
        <end position="328"/>
    </location>
</feature>
<protein>
    <recommendedName>
        <fullName evidence="9">C4-dicarboxylate ABC transporter</fullName>
    </recommendedName>
</protein>
<dbReference type="AlphaFoldDB" id="A0A430AD40"/>
<feature type="transmembrane region" description="Helical" evidence="6">
    <location>
        <begin position="408"/>
        <end position="427"/>
    </location>
</feature>
<dbReference type="Proteomes" id="UP000287101">
    <property type="component" value="Unassembled WGS sequence"/>
</dbReference>
<gene>
    <name evidence="7" type="ORF">CBF31_03610</name>
</gene>
<comment type="caution">
    <text evidence="7">The sequence shown here is derived from an EMBL/GenBank/DDBJ whole genome shotgun (WGS) entry which is preliminary data.</text>
</comment>
<keyword evidence="5 6" id="KW-0472">Membrane</keyword>
<accession>A0A430AD40</accession>
<name>A0A430AD40_9ENTE</name>